<keyword evidence="2" id="KW-0449">Lipoprotein</keyword>
<evidence type="ECO:0000256" key="1">
    <source>
        <dbReference type="ARBA" id="ARBA00007613"/>
    </source>
</evidence>
<name>A0A9J6RH02_9GAMM</name>
<accession>A0A9J6RH02</accession>
<dbReference type="Gene3D" id="2.20.200.10">
    <property type="entry name" value="Outer membrane efflux proteins (OEP)"/>
    <property type="match status" value="1"/>
</dbReference>
<organism evidence="3 4">
    <name type="scientific">Dasania phycosphaerae</name>
    <dbReference type="NCBI Taxonomy" id="2950436"/>
    <lineage>
        <taxon>Bacteria</taxon>
        <taxon>Pseudomonadati</taxon>
        <taxon>Pseudomonadota</taxon>
        <taxon>Gammaproteobacteria</taxon>
        <taxon>Cellvibrionales</taxon>
        <taxon>Spongiibacteraceae</taxon>
        <taxon>Dasania</taxon>
    </lineage>
</organism>
<keyword evidence="2" id="KW-0812">Transmembrane</keyword>
<reference evidence="3 4" key="1">
    <citation type="submission" date="2022-12" db="EMBL/GenBank/DDBJ databases">
        <title>Dasania phycosphaerae sp. nov., isolated from particulate material of the south coast of Korea.</title>
        <authorList>
            <person name="Jiang Y."/>
        </authorList>
    </citation>
    <scope>NUCLEOTIDE SEQUENCE [LARGE SCALE GENOMIC DNA]</scope>
    <source>
        <strain evidence="3 4">GY-19</strain>
    </source>
</reference>
<feature type="chain" id="PRO_5039960720" evidence="2">
    <location>
        <begin position="20"/>
        <end position="475"/>
    </location>
</feature>
<dbReference type="InterPro" id="IPR010131">
    <property type="entry name" value="MdtP/NodT-like"/>
</dbReference>
<gene>
    <name evidence="3" type="ORF">O0V09_00840</name>
</gene>
<keyword evidence="4" id="KW-1185">Reference proteome</keyword>
<dbReference type="EMBL" id="JAPTGG010000001">
    <property type="protein sequence ID" value="MCZ0863723.1"/>
    <property type="molecule type" value="Genomic_DNA"/>
</dbReference>
<protein>
    <submittedName>
        <fullName evidence="3">Efflux transporter outer membrane subunit</fullName>
    </submittedName>
</protein>
<keyword evidence="2" id="KW-0472">Membrane</keyword>
<dbReference type="RefSeq" id="WP_258329867.1">
    <property type="nucleotide sequence ID" value="NZ_JAPTGG010000001.1"/>
</dbReference>
<dbReference type="NCBIfam" id="TIGR01845">
    <property type="entry name" value="outer_NodT"/>
    <property type="match status" value="1"/>
</dbReference>
<feature type="signal peptide" evidence="2">
    <location>
        <begin position="1"/>
        <end position="19"/>
    </location>
</feature>
<evidence type="ECO:0000256" key="2">
    <source>
        <dbReference type="RuleBase" id="RU362097"/>
    </source>
</evidence>
<dbReference type="PANTHER" id="PTHR30203:SF25">
    <property type="entry name" value="OUTER MEMBRANE PROTEIN-RELATED"/>
    <property type="match status" value="1"/>
</dbReference>
<dbReference type="Pfam" id="PF02321">
    <property type="entry name" value="OEP"/>
    <property type="match status" value="2"/>
</dbReference>
<keyword evidence="2" id="KW-0564">Palmitate</keyword>
<dbReference type="Proteomes" id="UP001069090">
    <property type="component" value="Unassembled WGS sequence"/>
</dbReference>
<dbReference type="InterPro" id="IPR003423">
    <property type="entry name" value="OMP_efflux"/>
</dbReference>
<proteinExistence type="inferred from homology"/>
<dbReference type="SUPFAM" id="SSF56954">
    <property type="entry name" value="Outer membrane efflux proteins (OEP)"/>
    <property type="match status" value="1"/>
</dbReference>
<evidence type="ECO:0000313" key="4">
    <source>
        <dbReference type="Proteomes" id="UP001069090"/>
    </source>
</evidence>
<dbReference type="Gene3D" id="1.20.1600.10">
    <property type="entry name" value="Outer membrane efflux proteins (OEP)"/>
    <property type="match status" value="1"/>
</dbReference>
<comment type="caution">
    <text evidence="3">The sequence shown here is derived from an EMBL/GenBank/DDBJ whole genome shotgun (WGS) entry which is preliminary data.</text>
</comment>
<dbReference type="PANTHER" id="PTHR30203">
    <property type="entry name" value="OUTER MEMBRANE CATION EFFLUX PROTEIN"/>
    <property type="match status" value="1"/>
</dbReference>
<sequence length="475" mass="52181">MKTQFSFLLASAMLLTACASVGPDYQQPEALTVDMRISPDVKTIAYEQQWWQRFDDPLLSTLVQQTLEHNYSLAAARANVERAMAQFDDADNDGWIKGDISAQVENSKSQQPAVSTERVYSHRYQTGANLHWALDVAGKLRRASESAYARAESAEADFQALRVSIVSSLASRYADYRGIQNKLLVAQRNDLILAETLQLIELRLQEGLASEFESSRIKAQQSAVKAAIVLLQSQLQKAQYDLALLSGFQANELPVDLSELVDYQSMPALQGPVAIGDASQLLLRRPDVRAAERRLAMTTAQIGVAKADLYPAINVSGFLGFVTGQSSQLNHDARAWSVVPSVSWQGLDWGSVQARIRAASASQREALAQYQQQMLVAINEAQSSLSAYSFSQQRLQHLADQQAAAQRSMVLADAEYRAGLSDLLDLLDAERSLLEAQSDYIDGQMQVMKDLVAVYQAFGGALGEQPQPATARLAF</sequence>
<evidence type="ECO:0000313" key="3">
    <source>
        <dbReference type="EMBL" id="MCZ0863723.1"/>
    </source>
</evidence>
<keyword evidence="2" id="KW-1134">Transmembrane beta strand</keyword>
<dbReference type="PROSITE" id="PS51257">
    <property type="entry name" value="PROKAR_LIPOPROTEIN"/>
    <property type="match status" value="1"/>
</dbReference>
<dbReference type="AlphaFoldDB" id="A0A9J6RH02"/>
<comment type="similarity">
    <text evidence="1 2">Belongs to the outer membrane factor (OMF) (TC 1.B.17) family.</text>
</comment>
<keyword evidence="2" id="KW-0732">Signal</keyword>
<comment type="subcellular location">
    <subcellularLocation>
        <location evidence="2">Cell outer membrane</location>
        <topology evidence="2">Lipid-anchor</topology>
    </subcellularLocation>
</comment>
<dbReference type="GO" id="GO:0009279">
    <property type="term" value="C:cell outer membrane"/>
    <property type="evidence" value="ECO:0007669"/>
    <property type="project" value="UniProtKB-SubCell"/>
</dbReference>
<dbReference type="GO" id="GO:0015562">
    <property type="term" value="F:efflux transmembrane transporter activity"/>
    <property type="evidence" value="ECO:0007669"/>
    <property type="project" value="InterPro"/>
</dbReference>